<dbReference type="AlphaFoldDB" id="A0AAW7R0N2"/>
<sequence length="52" mass="6028">MPATGYRSAIEAKRDVSYFLMNYYNWERPHQFNDGLPPAKAEKLTKKVSGFC</sequence>
<evidence type="ECO:0000313" key="2">
    <source>
        <dbReference type="EMBL" id="MDN7130051.1"/>
    </source>
</evidence>
<gene>
    <name evidence="1" type="ORF">J6I90_10405</name>
    <name evidence="2" type="ORF">J6I92_09225</name>
</gene>
<dbReference type="EMBL" id="JAGGJC010000004">
    <property type="protein sequence ID" value="MDN7130051.1"/>
    <property type="molecule type" value="Genomic_DNA"/>
</dbReference>
<protein>
    <recommendedName>
        <fullName evidence="5">Integrase catalytic domain-containing protein</fullName>
    </recommendedName>
</protein>
<proteinExistence type="predicted"/>
<keyword evidence="3" id="KW-1185">Reference proteome</keyword>
<dbReference type="EMBL" id="JAGGJB010000006">
    <property type="protein sequence ID" value="MDN7125292.1"/>
    <property type="molecule type" value="Genomic_DNA"/>
</dbReference>
<comment type="caution">
    <text evidence="1">The sequence shown here is derived from an EMBL/GenBank/DDBJ whole genome shotgun (WGS) entry which is preliminary data.</text>
</comment>
<name>A0AAW7R0N2_9GAMM</name>
<reference evidence="3 4" key="1">
    <citation type="submission" date="2021-03" db="EMBL/GenBank/DDBJ databases">
        <title>Pseudidiomarina terrestris, a new bacterium isolated from saline soil.</title>
        <authorList>
            <person name="Galisteo C."/>
            <person name="De La Haba R."/>
            <person name="Sanchez-Porro C."/>
            <person name="Ventosa A."/>
        </authorList>
    </citation>
    <scope>NUCLEOTIDE SEQUENCE [LARGE SCALE GENOMIC DNA]</scope>
    <source>
        <strain evidence="1 4">1APP75-32.1</strain>
        <strain evidence="3">1APR75-15</strain>
        <strain evidence="2">1ASR75-15</strain>
    </source>
</reference>
<dbReference type="Proteomes" id="UP001169492">
    <property type="component" value="Unassembled WGS sequence"/>
</dbReference>
<evidence type="ECO:0008006" key="5">
    <source>
        <dbReference type="Google" id="ProtNLM"/>
    </source>
</evidence>
<evidence type="ECO:0000313" key="3">
    <source>
        <dbReference type="Proteomes" id="UP001169491"/>
    </source>
</evidence>
<organism evidence="1 4">
    <name type="scientific">Pseudidiomarina terrestris</name>
    <dbReference type="NCBI Taxonomy" id="2820060"/>
    <lineage>
        <taxon>Bacteria</taxon>
        <taxon>Pseudomonadati</taxon>
        <taxon>Pseudomonadota</taxon>
        <taxon>Gammaproteobacteria</taxon>
        <taxon>Alteromonadales</taxon>
        <taxon>Idiomarinaceae</taxon>
        <taxon>Pseudidiomarina</taxon>
    </lineage>
</organism>
<evidence type="ECO:0000313" key="1">
    <source>
        <dbReference type="EMBL" id="MDN7125292.1"/>
    </source>
</evidence>
<accession>A0AAW7R0N2</accession>
<dbReference type="Proteomes" id="UP001169491">
    <property type="component" value="Unassembled WGS sequence"/>
</dbReference>
<evidence type="ECO:0000313" key="4">
    <source>
        <dbReference type="Proteomes" id="UP001169492"/>
    </source>
</evidence>